<keyword evidence="2" id="KW-1003">Cell membrane</keyword>
<dbReference type="Pfam" id="PF13190">
    <property type="entry name" value="PDGLE"/>
    <property type="match status" value="1"/>
</dbReference>
<dbReference type="Proteomes" id="UP000009234">
    <property type="component" value="Chromosome"/>
</dbReference>
<keyword evidence="10" id="KW-1185">Reference proteome</keyword>
<proteinExistence type="predicted"/>
<feature type="transmembrane region" description="Helical" evidence="6">
    <location>
        <begin position="66"/>
        <end position="86"/>
    </location>
</feature>
<dbReference type="InterPro" id="IPR025937">
    <property type="entry name" value="PDGLE_dom"/>
</dbReference>
<evidence type="ECO:0000259" key="8">
    <source>
        <dbReference type="Pfam" id="PF13190"/>
    </source>
</evidence>
<evidence type="ECO:0000256" key="1">
    <source>
        <dbReference type="ARBA" id="ARBA00004236"/>
    </source>
</evidence>
<dbReference type="eggNOG" id="COG0310">
    <property type="taxonomic scope" value="Bacteria"/>
</dbReference>
<evidence type="ECO:0000256" key="6">
    <source>
        <dbReference type="SAM" id="Phobius"/>
    </source>
</evidence>
<reference evidence="9 10" key="2">
    <citation type="journal article" date="2012" name="Stand. Genomic Sci.">
        <title>Complete genome sequence of the sulfate-reducing firmicute Desulfotomaculum ruminis type strain (DL(T)).</title>
        <authorList>
            <person name="Spring S."/>
            <person name="Visser M."/>
            <person name="Lu M."/>
            <person name="Copeland A."/>
            <person name="Lapidus A."/>
            <person name="Lucas S."/>
            <person name="Cheng J.F."/>
            <person name="Han C."/>
            <person name="Tapia R."/>
            <person name="Goodwin L.A."/>
            <person name="Pitluck S."/>
            <person name="Ivanova N."/>
            <person name="Land M."/>
            <person name="Hauser L."/>
            <person name="Larimer F."/>
            <person name="Rohde M."/>
            <person name="Goker M."/>
            <person name="Detter J.C."/>
            <person name="Kyrpides N.C."/>
            <person name="Woyke T."/>
            <person name="Schaap P.J."/>
            <person name="Plugge C.M."/>
            <person name="Muyzer G."/>
            <person name="Kuever J."/>
            <person name="Pereira I.A."/>
            <person name="Parshina S.N."/>
            <person name="Bernier-Latmani R."/>
            <person name="Stams A.J."/>
            <person name="Klenk H.P."/>
        </authorList>
    </citation>
    <scope>NUCLEOTIDE SEQUENCE [LARGE SCALE GENOMIC DNA]</scope>
    <source>
        <strain evidence="10">ATCC 23193 / DSM 2154 / NCIB 8452 / DL</strain>
    </source>
</reference>
<feature type="domain" description="PDGLE" evidence="8">
    <location>
        <begin position="3"/>
        <end position="90"/>
    </location>
</feature>
<dbReference type="HOGENOM" id="CLU_137910_1_0_9"/>
<keyword evidence="4 6" id="KW-1133">Transmembrane helix</keyword>
<comment type="subcellular location">
    <subcellularLocation>
        <location evidence="1">Cell membrane</location>
    </subcellularLocation>
</comment>
<dbReference type="OrthoDB" id="1725146at2"/>
<feature type="chain" id="PRO_5003333283" description="PDGLE domain-containing protein" evidence="7">
    <location>
        <begin position="24"/>
        <end position="111"/>
    </location>
</feature>
<keyword evidence="3 6" id="KW-0812">Transmembrane</keyword>
<feature type="signal peptide" evidence="7">
    <location>
        <begin position="1"/>
        <end position="23"/>
    </location>
</feature>
<evidence type="ECO:0000256" key="3">
    <source>
        <dbReference type="ARBA" id="ARBA00022692"/>
    </source>
</evidence>
<dbReference type="GO" id="GO:0005886">
    <property type="term" value="C:plasma membrane"/>
    <property type="evidence" value="ECO:0007669"/>
    <property type="project" value="UniProtKB-SubCell"/>
</dbReference>
<reference evidence="10" key="1">
    <citation type="submission" date="2011-05" db="EMBL/GenBank/DDBJ databases">
        <title>Complete sequence of Desulfotomaculum ruminis DSM 2154.</title>
        <authorList>
            <person name="Lucas S."/>
            <person name="Copeland A."/>
            <person name="Lapidus A."/>
            <person name="Cheng J.-F."/>
            <person name="Goodwin L."/>
            <person name="Pitluck S."/>
            <person name="Lu M."/>
            <person name="Detter J.C."/>
            <person name="Han C."/>
            <person name="Tapia R."/>
            <person name="Land M."/>
            <person name="Hauser L."/>
            <person name="Kyrpides N."/>
            <person name="Ivanova N."/>
            <person name="Mikhailova N."/>
            <person name="Pagani I."/>
            <person name="Stams A.J.M."/>
            <person name="Plugge C.M."/>
            <person name="Muyzer G."/>
            <person name="Kuever J."/>
            <person name="Parshina S.N."/>
            <person name="Ivanova A.E."/>
            <person name="Nazina T.N."/>
            <person name="Brambilla E."/>
            <person name="Spring S."/>
            <person name="Klenk H.-P."/>
            <person name="Woyke T."/>
        </authorList>
    </citation>
    <scope>NUCLEOTIDE SEQUENCE [LARGE SCALE GENOMIC DNA]</scope>
    <source>
        <strain evidence="10">ATCC 23193 / DSM 2154 / NCIB 8452 / DL</strain>
    </source>
</reference>
<sequence>MNKKLCYGLLISLLVASFLSPWASPHPDGLEKVAEELHFLVNAEGKEVLNSPIPDYIMPGIGDESVATGAAGIVGTLLTFGLIVGLRRLLVKKETHPAADAMGNREAHEGR</sequence>
<evidence type="ECO:0000256" key="2">
    <source>
        <dbReference type="ARBA" id="ARBA00022475"/>
    </source>
</evidence>
<protein>
    <recommendedName>
        <fullName evidence="8">PDGLE domain-containing protein</fullName>
    </recommendedName>
</protein>
<evidence type="ECO:0000313" key="9">
    <source>
        <dbReference type="EMBL" id="AEG59270.1"/>
    </source>
</evidence>
<keyword evidence="7" id="KW-0732">Signal</keyword>
<evidence type="ECO:0000256" key="5">
    <source>
        <dbReference type="ARBA" id="ARBA00023136"/>
    </source>
</evidence>
<keyword evidence="5 6" id="KW-0472">Membrane</keyword>
<name>F6DKL0_DESRL</name>
<gene>
    <name evidence="9" type="ordered locus">Desru_0995</name>
</gene>
<accession>F6DKL0</accession>
<dbReference type="STRING" id="696281.Desru_0995"/>
<dbReference type="RefSeq" id="WP_013841041.1">
    <property type="nucleotide sequence ID" value="NC_015589.1"/>
</dbReference>
<dbReference type="AlphaFoldDB" id="F6DKL0"/>
<evidence type="ECO:0000256" key="4">
    <source>
        <dbReference type="ARBA" id="ARBA00022989"/>
    </source>
</evidence>
<evidence type="ECO:0000313" key="10">
    <source>
        <dbReference type="Proteomes" id="UP000009234"/>
    </source>
</evidence>
<dbReference type="EMBL" id="CP002780">
    <property type="protein sequence ID" value="AEG59270.1"/>
    <property type="molecule type" value="Genomic_DNA"/>
</dbReference>
<organism evidence="9 10">
    <name type="scientific">Desulforamulus ruminis (strain ATCC 23193 / DSM 2154 / NCIMB 8452 / DL)</name>
    <name type="common">Desulfotomaculum ruminis</name>
    <dbReference type="NCBI Taxonomy" id="696281"/>
    <lineage>
        <taxon>Bacteria</taxon>
        <taxon>Bacillati</taxon>
        <taxon>Bacillota</taxon>
        <taxon>Clostridia</taxon>
        <taxon>Eubacteriales</taxon>
        <taxon>Peptococcaceae</taxon>
        <taxon>Desulforamulus</taxon>
    </lineage>
</organism>
<evidence type="ECO:0000256" key="7">
    <source>
        <dbReference type="SAM" id="SignalP"/>
    </source>
</evidence>
<dbReference type="KEGG" id="dru:Desru_0995"/>